<name>A0A8E2F3L0_9PEZI</name>
<gene>
    <name evidence="2" type="ORF">AOQ84DRAFT_220135</name>
</gene>
<feature type="compositionally biased region" description="Low complexity" evidence="1">
    <location>
        <begin position="84"/>
        <end position="95"/>
    </location>
</feature>
<organism evidence="2 3">
    <name type="scientific">Glonium stellatum</name>
    <dbReference type="NCBI Taxonomy" id="574774"/>
    <lineage>
        <taxon>Eukaryota</taxon>
        <taxon>Fungi</taxon>
        <taxon>Dikarya</taxon>
        <taxon>Ascomycota</taxon>
        <taxon>Pezizomycotina</taxon>
        <taxon>Dothideomycetes</taxon>
        <taxon>Pleosporomycetidae</taxon>
        <taxon>Gloniales</taxon>
        <taxon>Gloniaceae</taxon>
        <taxon>Glonium</taxon>
    </lineage>
</organism>
<feature type="compositionally biased region" description="Pro residues" evidence="1">
    <location>
        <begin position="231"/>
        <end position="240"/>
    </location>
</feature>
<proteinExistence type="predicted"/>
<feature type="compositionally biased region" description="Gly residues" evidence="1">
    <location>
        <begin position="137"/>
        <end position="154"/>
    </location>
</feature>
<feature type="compositionally biased region" description="Low complexity" evidence="1">
    <location>
        <begin position="162"/>
        <end position="183"/>
    </location>
</feature>
<reference evidence="2 3" key="1">
    <citation type="journal article" date="2016" name="Nat. Commun.">
        <title>Ectomycorrhizal ecology is imprinted in the genome of the dominant symbiotic fungus Cenococcum geophilum.</title>
        <authorList>
            <consortium name="DOE Joint Genome Institute"/>
            <person name="Peter M."/>
            <person name="Kohler A."/>
            <person name="Ohm R.A."/>
            <person name="Kuo A."/>
            <person name="Krutzmann J."/>
            <person name="Morin E."/>
            <person name="Arend M."/>
            <person name="Barry K.W."/>
            <person name="Binder M."/>
            <person name="Choi C."/>
            <person name="Clum A."/>
            <person name="Copeland A."/>
            <person name="Grisel N."/>
            <person name="Haridas S."/>
            <person name="Kipfer T."/>
            <person name="LaButti K."/>
            <person name="Lindquist E."/>
            <person name="Lipzen A."/>
            <person name="Maire R."/>
            <person name="Meier B."/>
            <person name="Mihaltcheva S."/>
            <person name="Molinier V."/>
            <person name="Murat C."/>
            <person name="Poggeler S."/>
            <person name="Quandt C.A."/>
            <person name="Sperisen C."/>
            <person name="Tritt A."/>
            <person name="Tisserant E."/>
            <person name="Crous P.W."/>
            <person name="Henrissat B."/>
            <person name="Nehls U."/>
            <person name="Egli S."/>
            <person name="Spatafora J.W."/>
            <person name="Grigoriev I.V."/>
            <person name="Martin F.M."/>
        </authorList>
    </citation>
    <scope>NUCLEOTIDE SEQUENCE [LARGE SCALE GENOMIC DNA]</scope>
    <source>
        <strain evidence="2 3">CBS 207.34</strain>
    </source>
</reference>
<accession>A0A8E2F3L0</accession>
<evidence type="ECO:0000313" key="2">
    <source>
        <dbReference type="EMBL" id="OCL09976.1"/>
    </source>
</evidence>
<dbReference type="AlphaFoldDB" id="A0A8E2F3L0"/>
<evidence type="ECO:0000256" key="1">
    <source>
        <dbReference type="SAM" id="MobiDB-lite"/>
    </source>
</evidence>
<feature type="non-terminal residue" evidence="2">
    <location>
        <position position="1"/>
    </location>
</feature>
<keyword evidence="3" id="KW-1185">Reference proteome</keyword>
<feature type="region of interest" description="Disordered" evidence="1">
    <location>
        <begin position="1"/>
        <end position="21"/>
    </location>
</feature>
<sequence length="294" mass="31636">NPFHRRPTGHSDKAAAAAQQGHINLEHGLDVVLNVEVSQRDPAGITAPYRLLIPALDYRAPAGQPVDHRRKSRVGALFGRFGASGSTSYSGTGSKKSSRDSGAYDDVRGGHDSEGEEEGEEDEEEDPAHHGYAPPGAGLGPPGLAYGGAAGVGLGVMPPLQQPQQQQRQQQQMPRQQQQQQAPQHHHRRAMGGILGKERDDRFEHDAHVATHTRKQPHMMSGANGRGGAVLPPPPLPPPVEQQGRPSYVGAGQYAGGQGGFDDYDDDEEQDQRTEGSLTPTGPPPPKKKWMIWK</sequence>
<dbReference type="OrthoDB" id="10564558at2759"/>
<evidence type="ECO:0000313" key="3">
    <source>
        <dbReference type="Proteomes" id="UP000250140"/>
    </source>
</evidence>
<feature type="compositionally biased region" description="Acidic residues" evidence="1">
    <location>
        <begin position="114"/>
        <end position="126"/>
    </location>
</feature>
<dbReference type="EMBL" id="KV749324">
    <property type="protein sequence ID" value="OCL09976.1"/>
    <property type="molecule type" value="Genomic_DNA"/>
</dbReference>
<dbReference type="Proteomes" id="UP000250140">
    <property type="component" value="Unassembled WGS sequence"/>
</dbReference>
<feature type="compositionally biased region" description="Basic and acidic residues" evidence="1">
    <location>
        <begin position="196"/>
        <end position="209"/>
    </location>
</feature>
<protein>
    <submittedName>
        <fullName evidence="2">Uncharacterized protein</fullName>
    </submittedName>
</protein>
<feature type="region of interest" description="Disordered" evidence="1">
    <location>
        <begin position="80"/>
        <end position="294"/>
    </location>
</feature>